<keyword evidence="4" id="KW-1185">Reference proteome</keyword>
<dbReference type="Gene3D" id="3.40.50.1110">
    <property type="entry name" value="SGNH hydrolase"/>
    <property type="match status" value="1"/>
</dbReference>
<protein>
    <submittedName>
        <fullName evidence="3">SGNH/GDSL hydrolase family protein</fullName>
    </submittedName>
</protein>
<accession>A0ABW2DKY2</accession>
<evidence type="ECO:0000313" key="4">
    <source>
        <dbReference type="Proteomes" id="UP001596405"/>
    </source>
</evidence>
<proteinExistence type="predicted"/>
<dbReference type="RefSeq" id="WP_066615421.1">
    <property type="nucleotide sequence ID" value="NZ_JBHSYQ010000003.1"/>
</dbReference>
<dbReference type="SUPFAM" id="SSF52266">
    <property type="entry name" value="SGNH hydrolase"/>
    <property type="match status" value="1"/>
</dbReference>
<sequence length="224" mass="25600">MKQLTFITAISFYILFLVSPALAQKPDNSAIWEKEIQAFEKLDSANMPAPGGIVFTGSSSIRGWRSLPQDFPDYPIIMRGFGGSRINDATFYFDRIVKKYQPKQVFLYSGDNDIASGKNAEMTFEQFKAFAKKMKKELPKAELVYLSIKPSLARWNLYPEMEKANKKIKRYAFWHSNVKFVDVSSAMLGSDGKPKPELFVGDGLHMTPAGYELWRQIVQPYLRK</sequence>
<dbReference type="InterPro" id="IPR013830">
    <property type="entry name" value="SGNH_hydro"/>
</dbReference>
<dbReference type="PANTHER" id="PTHR30383:SF5">
    <property type="entry name" value="SGNH HYDROLASE-TYPE ESTERASE DOMAIN-CONTAINING PROTEIN"/>
    <property type="match status" value="1"/>
</dbReference>
<comment type="caution">
    <text evidence="3">The sequence shown here is derived from an EMBL/GenBank/DDBJ whole genome shotgun (WGS) entry which is preliminary data.</text>
</comment>
<keyword evidence="1" id="KW-0732">Signal</keyword>
<feature type="domain" description="SGNH hydrolase-type esterase" evidence="2">
    <location>
        <begin position="61"/>
        <end position="213"/>
    </location>
</feature>
<dbReference type="EMBL" id="JBHSYQ010000003">
    <property type="protein sequence ID" value="MFC6997248.1"/>
    <property type="molecule type" value="Genomic_DNA"/>
</dbReference>
<dbReference type="InterPro" id="IPR051532">
    <property type="entry name" value="Ester_Hydrolysis_Enzymes"/>
</dbReference>
<feature type="signal peptide" evidence="1">
    <location>
        <begin position="1"/>
        <end position="23"/>
    </location>
</feature>
<name>A0ABW2DKY2_9BACT</name>
<dbReference type="Pfam" id="PF13472">
    <property type="entry name" value="Lipase_GDSL_2"/>
    <property type="match status" value="1"/>
</dbReference>
<reference evidence="4" key="1">
    <citation type="journal article" date="2019" name="Int. J. Syst. Evol. Microbiol.">
        <title>The Global Catalogue of Microorganisms (GCM) 10K type strain sequencing project: providing services to taxonomists for standard genome sequencing and annotation.</title>
        <authorList>
            <consortium name="The Broad Institute Genomics Platform"/>
            <consortium name="The Broad Institute Genome Sequencing Center for Infectious Disease"/>
            <person name="Wu L."/>
            <person name="Ma J."/>
        </authorList>
    </citation>
    <scope>NUCLEOTIDE SEQUENCE [LARGE SCALE GENOMIC DNA]</scope>
    <source>
        <strain evidence="4">CGMCC 4.7393</strain>
    </source>
</reference>
<dbReference type="GO" id="GO:0016787">
    <property type="term" value="F:hydrolase activity"/>
    <property type="evidence" value="ECO:0007669"/>
    <property type="project" value="UniProtKB-KW"/>
</dbReference>
<dbReference type="CDD" id="cd04502">
    <property type="entry name" value="SGNH_hydrolase_like_7"/>
    <property type="match status" value="1"/>
</dbReference>
<dbReference type="InterPro" id="IPR036514">
    <property type="entry name" value="SGNH_hydro_sf"/>
</dbReference>
<feature type="chain" id="PRO_5045771698" evidence="1">
    <location>
        <begin position="24"/>
        <end position="224"/>
    </location>
</feature>
<dbReference type="PANTHER" id="PTHR30383">
    <property type="entry name" value="THIOESTERASE 1/PROTEASE 1/LYSOPHOSPHOLIPASE L1"/>
    <property type="match status" value="1"/>
</dbReference>
<evidence type="ECO:0000256" key="1">
    <source>
        <dbReference type="SAM" id="SignalP"/>
    </source>
</evidence>
<gene>
    <name evidence="3" type="ORF">ACFQHR_06405</name>
</gene>
<evidence type="ECO:0000313" key="3">
    <source>
        <dbReference type="EMBL" id="MFC6997248.1"/>
    </source>
</evidence>
<evidence type="ECO:0000259" key="2">
    <source>
        <dbReference type="Pfam" id="PF13472"/>
    </source>
</evidence>
<dbReference type="Proteomes" id="UP001596405">
    <property type="component" value="Unassembled WGS sequence"/>
</dbReference>
<organism evidence="3 4">
    <name type="scientific">Rufibacter roseus</name>
    <dbReference type="NCBI Taxonomy" id="1567108"/>
    <lineage>
        <taxon>Bacteria</taxon>
        <taxon>Pseudomonadati</taxon>
        <taxon>Bacteroidota</taxon>
        <taxon>Cytophagia</taxon>
        <taxon>Cytophagales</taxon>
        <taxon>Hymenobacteraceae</taxon>
        <taxon>Rufibacter</taxon>
    </lineage>
</organism>
<keyword evidence="3" id="KW-0378">Hydrolase</keyword>